<dbReference type="GO" id="GO:0005737">
    <property type="term" value="C:cytoplasm"/>
    <property type="evidence" value="ECO:0007669"/>
    <property type="project" value="UniProtKB-SubCell"/>
</dbReference>
<dbReference type="EMBL" id="LUCV01000007">
    <property type="protein sequence ID" value="OAI94106.1"/>
    <property type="molecule type" value="Genomic_DNA"/>
</dbReference>
<dbReference type="InterPro" id="IPR050204">
    <property type="entry name" value="AraC_XylS_family_regulators"/>
</dbReference>
<evidence type="ECO:0000313" key="9">
    <source>
        <dbReference type="Proteomes" id="UP000077752"/>
    </source>
</evidence>
<protein>
    <recommendedName>
        <fullName evidence="7">HTH araC/xylS-type domain-containing protein</fullName>
    </recommendedName>
</protein>
<dbReference type="Proteomes" id="UP000077752">
    <property type="component" value="Unassembled WGS sequence"/>
</dbReference>
<dbReference type="InterPro" id="IPR035418">
    <property type="entry name" value="AraC-bd_2"/>
</dbReference>
<proteinExistence type="predicted"/>
<dbReference type="SUPFAM" id="SSF46689">
    <property type="entry name" value="Homeodomain-like"/>
    <property type="match status" value="1"/>
</dbReference>
<dbReference type="NCBIfam" id="NF007243">
    <property type="entry name" value="PRK09685.1"/>
    <property type="match status" value="1"/>
</dbReference>
<evidence type="ECO:0000313" key="8">
    <source>
        <dbReference type="EMBL" id="OAI94106.1"/>
    </source>
</evidence>
<dbReference type="Pfam" id="PF12833">
    <property type="entry name" value="HTH_18"/>
    <property type="match status" value="1"/>
</dbReference>
<organism evidence="8 9">
    <name type="scientific">Pseudomonas putida</name>
    <name type="common">Arthrobacter siderocapsulatus</name>
    <dbReference type="NCBI Taxonomy" id="303"/>
    <lineage>
        <taxon>Bacteria</taxon>
        <taxon>Pseudomonadati</taxon>
        <taxon>Pseudomonadota</taxon>
        <taxon>Gammaproteobacteria</taxon>
        <taxon>Pseudomonadales</taxon>
        <taxon>Pseudomonadaceae</taxon>
        <taxon>Pseudomonas</taxon>
    </lineage>
</organism>
<evidence type="ECO:0000256" key="2">
    <source>
        <dbReference type="ARBA" id="ARBA00023015"/>
    </source>
</evidence>
<dbReference type="Gene3D" id="1.10.10.60">
    <property type="entry name" value="Homeodomain-like"/>
    <property type="match status" value="1"/>
</dbReference>
<dbReference type="PANTHER" id="PTHR46796:SF6">
    <property type="entry name" value="ARAC SUBFAMILY"/>
    <property type="match status" value="1"/>
</dbReference>
<evidence type="ECO:0000256" key="5">
    <source>
        <dbReference type="ARBA" id="ARBA00023163"/>
    </source>
</evidence>
<dbReference type="InterPro" id="IPR009057">
    <property type="entry name" value="Homeodomain-like_sf"/>
</dbReference>
<keyword evidence="3" id="KW-0238">DNA-binding</keyword>
<comment type="caution">
    <text evidence="8">The sequence shown here is derived from an EMBL/GenBank/DDBJ whole genome shotgun (WGS) entry which is preliminary data.</text>
</comment>
<keyword evidence="4" id="KW-0010">Activator</keyword>
<dbReference type="RefSeq" id="WP_009394079.1">
    <property type="nucleotide sequence ID" value="NZ_LUCV01000007.1"/>
</dbReference>
<reference evidence="8 9" key="1">
    <citation type="submission" date="2016-03" db="EMBL/GenBank/DDBJ databases">
        <title>Draft Genome Assembly of Pseudomonas putida strain CBF10-2.</title>
        <authorList>
            <person name="Iyer R.S."/>
            <person name="Damania A."/>
        </authorList>
    </citation>
    <scope>NUCLEOTIDE SEQUENCE [LARGE SCALE GENOMIC DNA]</scope>
    <source>
        <strain evidence="8 9">CBF10-2</strain>
    </source>
</reference>
<accession>A0A177ST03</accession>
<dbReference type="InterPro" id="IPR020449">
    <property type="entry name" value="Tscrpt_reg_AraC-type_HTH"/>
</dbReference>
<dbReference type="GO" id="GO:0043565">
    <property type="term" value="F:sequence-specific DNA binding"/>
    <property type="evidence" value="ECO:0007669"/>
    <property type="project" value="InterPro"/>
</dbReference>
<dbReference type="GO" id="GO:0009893">
    <property type="term" value="P:positive regulation of metabolic process"/>
    <property type="evidence" value="ECO:0007669"/>
    <property type="project" value="UniProtKB-ARBA"/>
</dbReference>
<comment type="function">
    <text evidence="6">Regulatory protein of the TOL plasmid xyl operons. XylS activates the xylXYZLTEGFJQKIH operon required for the degradation of toluene, m-xylene and p-xylene.</text>
</comment>
<gene>
    <name evidence="8" type="ORF">AYO28_09515</name>
</gene>
<dbReference type="GO" id="GO:0003700">
    <property type="term" value="F:DNA-binding transcription factor activity"/>
    <property type="evidence" value="ECO:0007669"/>
    <property type="project" value="InterPro"/>
</dbReference>
<dbReference type="PROSITE" id="PS01124">
    <property type="entry name" value="HTH_ARAC_FAMILY_2"/>
    <property type="match status" value="1"/>
</dbReference>
<dbReference type="SMART" id="SM00342">
    <property type="entry name" value="HTH_ARAC"/>
    <property type="match status" value="1"/>
</dbReference>
<dbReference type="PROSITE" id="PS00041">
    <property type="entry name" value="HTH_ARAC_FAMILY_1"/>
    <property type="match status" value="1"/>
</dbReference>
<evidence type="ECO:0000256" key="4">
    <source>
        <dbReference type="ARBA" id="ARBA00023159"/>
    </source>
</evidence>
<comment type="subcellular location">
    <subcellularLocation>
        <location evidence="1">Cytoplasm</location>
    </subcellularLocation>
</comment>
<dbReference type="AlphaFoldDB" id="A0A177ST03"/>
<keyword evidence="2" id="KW-0805">Transcription regulation</keyword>
<dbReference type="InterPro" id="IPR018062">
    <property type="entry name" value="HTH_AraC-typ_CS"/>
</dbReference>
<evidence type="ECO:0000256" key="3">
    <source>
        <dbReference type="ARBA" id="ARBA00023125"/>
    </source>
</evidence>
<feature type="domain" description="HTH araC/xylS-type" evidence="7">
    <location>
        <begin position="205"/>
        <end position="306"/>
    </location>
</feature>
<dbReference type="PANTHER" id="PTHR46796">
    <property type="entry name" value="HTH-TYPE TRANSCRIPTIONAL ACTIVATOR RHAS-RELATED"/>
    <property type="match status" value="1"/>
</dbReference>
<dbReference type="Pfam" id="PF14525">
    <property type="entry name" value="AraC_binding_2"/>
    <property type="match status" value="1"/>
</dbReference>
<evidence type="ECO:0000256" key="1">
    <source>
        <dbReference type="ARBA" id="ARBA00004496"/>
    </source>
</evidence>
<evidence type="ECO:0000259" key="7">
    <source>
        <dbReference type="PROSITE" id="PS01124"/>
    </source>
</evidence>
<name>A0A177ST03_PSEPU</name>
<evidence type="ECO:0000256" key="6">
    <source>
        <dbReference type="ARBA" id="ARBA00037345"/>
    </source>
</evidence>
<keyword evidence="5" id="KW-0804">Transcription</keyword>
<dbReference type="PRINTS" id="PR00032">
    <property type="entry name" value="HTHARAC"/>
</dbReference>
<sequence length="310" mass="34589">MFLSSSEQAGFERWCQSLRSICGNFSTLPSSLTRHFIGEIHSQAIGALDTAHIRTNARLISRELIGVDSDDSHCFLIYQRSGRQRIRQAGMEVELGPEDIALVDSARLFEIEPLGLVENISVHLSRDIVTRQFKGDNLFGKLSRNNVSSRMVRSLVQSIGLLGDGAANGDDGQAIQNALVSLVLPAMSGQVQDGNLLLQSDSLFATALRLVDESLQDVDLGPAYLADQLHTSVRSLYRLFEEHGESVSRYILRTRLTKVAHDLCCHTLRSQSITQIAFKWGFVDVAHFSRAFKRQFEVSPRDYRAHAFQL</sequence>
<dbReference type="InterPro" id="IPR018060">
    <property type="entry name" value="HTH_AraC"/>
</dbReference>